<feature type="domain" description="C-type lectin" evidence="4">
    <location>
        <begin position="474"/>
        <end position="604"/>
    </location>
</feature>
<dbReference type="InterPro" id="IPR001304">
    <property type="entry name" value="C-type_lectin-like"/>
</dbReference>
<dbReference type="SMART" id="SM00034">
    <property type="entry name" value="CLECT"/>
    <property type="match status" value="2"/>
</dbReference>
<dbReference type="SUPFAM" id="SSF56436">
    <property type="entry name" value="C-type lectin-like"/>
    <property type="match status" value="2"/>
</dbReference>
<dbReference type="RefSeq" id="XP_040928908.1">
    <property type="nucleotide sequence ID" value="XM_041072974.2"/>
</dbReference>
<gene>
    <name evidence="6" type="primary">LOC114866014</name>
</gene>
<keyword evidence="3" id="KW-0472">Membrane</keyword>
<feature type="transmembrane region" description="Helical" evidence="3">
    <location>
        <begin position="426"/>
        <end position="445"/>
    </location>
</feature>
<evidence type="ECO:0000259" key="4">
    <source>
        <dbReference type="PROSITE" id="PS50041"/>
    </source>
</evidence>
<dbReference type="Pfam" id="PF00059">
    <property type="entry name" value="Lectin_C"/>
    <property type="match status" value="2"/>
</dbReference>
<accession>A0A8M1HK98</accession>
<evidence type="ECO:0000256" key="2">
    <source>
        <dbReference type="SAM" id="MobiDB-lite"/>
    </source>
</evidence>
<keyword evidence="3" id="KW-0812">Transmembrane</keyword>
<feature type="compositionally biased region" description="Basic and acidic residues" evidence="2">
    <location>
        <begin position="345"/>
        <end position="356"/>
    </location>
</feature>
<feature type="region of interest" description="Disordered" evidence="2">
    <location>
        <begin position="323"/>
        <end position="360"/>
    </location>
</feature>
<keyword evidence="5" id="KW-1185">Reference proteome</keyword>
<name>A0A8M1HK98_BETSP</name>
<dbReference type="KEGG" id="bspl:114866014"/>
<dbReference type="PANTHER" id="PTHR22803">
    <property type="entry name" value="MANNOSE, PHOSPHOLIPASE, LECTIN RECEPTOR RELATED"/>
    <property type="match status" value="1"/>
</dbReference>
<evidence type="ECO:0000256" key="3">
    <source>
        <dbReference type="SAM" id="Phobius"/>
    </source>
</evidence>
<dbReference type="Proteomes" id="UP000515150">
    <property type="component" value="Chromosome 11"/>
</dbReference>
<dbReference type="CDD" id="cd03590">
    <property type="entry name" value="CLECT_DC-SIGN_like"/>
    <property type="match status" value="2"/>
</dbReference>
<feature type="region of interest" description="Disordered" evidence="2">
    <location>
        <begin position="1"/>
        <end position="28"/>
    </location>
</feature>
<evidence type="ECO:0000313" key="6">
    <source>
        <dbReference type="RefSeq" id="XP_040928908.1"/>
    </source>
</evidence>
<feature type="compositionally biased region" description="Basic and acidic residues" evidence="2">
    <location>
        <begin position="326"/>
        <end position="335"/>
    </location>
</feature>
<sequence length="617" mass="69475">MSGEEVLYSDVTFTRTKENERETSTSGYDTTYSEISILKSQPAAKPSDTGIQQEASNKGSKVTPARASLLLLCGLLAAAVIGLSFDNFQTKKNLQTMEREIKALKRNLTVEPCPKDWDQHGGSCYYFSSNKLTWNQSRSDCKSRGADLVQINSEEKQWFLEYRIRGKMNSYNDWFWIGLTDSKEEDRWLWVDDSPLNTSLSFWHGTGPDNWTGEDPAGEDCAIMGMKTGAYKLKCWFDITCNGAARSVCEKPAESGQRWSLDTWLWSVREGRGGEHDYGECGEGVEPKCCNCGGKYSVAFRGCEVLKKEVRVQQVRKKKSMTSVEAVKEVERSEMRSTGGEGLQDEERKQQEEKRERDKKKKWGTFIAGVINATSDIKSRRKRIQVIGGCVSLEPSFMSSCPLSSMCPTGERAESNTGSKVRSERVALLLLSALLAAAAVVIYRLSSDHCRTKEILQLLKAEPCPTCEPGWDQHEGSCYYFSSYKLTWDQSRSVCKGQGADLVQVDSEEEQRFLENRVRGKMNDAQDKFWIGLTDSEEEGRWLWVDDSPLNTSCSFWSSKQPDNYAGTHAEGEDCVRMGLKGGAKDLRCWFDRVCSDPQKHICEKAAAPGRRPNAHH</sequence>
<feature type="transmembrane region" description="Helical" evidence="3">
    <location>
        <begin position="67"/>
        <end position="85"/>
    </location>
</feature>
<dbReference type="GO" id="GO:0030246">
    <property type="term" value="F:carbohydrate binding"/>
    <property type="evidence" value="ECO:0007669"/>
    <property type="project" value="UniProtKB-KW"/>
</dbReference>
<feature type="domain" description="C-type lectin" evidence="4">
    <location>
        <begin position="120"/>
        <end position="250"/>
    </location>
</feature>
<organism evidence="5 6">
    <name type="scientific">Betta splendens</name>
    <name type="common">Siamese fighting fish</name>
    <dbReference type="NCBI Taxonomy" id="158456"/>
    <lineage>
        <taxon>Eukaryota</taxon>
        <taxon>Metazoa</taxon>
        <taxon>Chordata</taxon>
        <taxon>Craniata</taxon>
        <taxon>Vertebrata</taxon>
        <taxon>Euteleostomi</taxon>
        <taxon>Actinopterygii</taxon>
        <taxon>Neopterygii</taxon>
        <taxon>Teleostei</taxon>
        <taxon>Neoteleostei</taxon>
        <taxon>Acanthomorphata</taxon>
        <taxon>Anabantaria</taxon>
        <taxon>Anabantiformes</taxon>
        <taxon>Anabantoidei</taxon>
        <taxon>Osphronemidae</taxon>
        <taxon>Betta</taxon>
    </lineage>
</organism>
<evidence type="ECO:0000256" key="1">
    <source>
        <dbReference type="ARBA" id="ARBA00022734"/>
    </source>
</evidence>
<proteinExistence type="predicted"/>
<dbReference type="AlphaFoldDB" id="A0A8M1HK98"/>
<dbReference type="InterPro" id="IPR016187">
    <property type="entry name" value="CTDL_fold"/>
</dbReference>
<keyword evidence="1" id="KW-0430">Lectin</keyword>
<dbReference type="InterPro" id="IPR033989">
    <property type="entry name" value="CD209-like_CTLD"/>
</dbReference>
<protein>
    <submittedName>
        <fullName evidence="6">Uncharacterized protein LOC114866014</fullName>
    </submittedName>
</protein>
<reference evidence="6" key="1">
    <citation type="submission" date="2025-08" db="UniProtKB">
        <authorList>
            <consortium name="RefSeq"/>
        </authorList>
    </citation>
    <scope>IDENTIFICATION</scope>
</reference>
<dbReference type="OrthoDB" id="2142683at2759"/>
<dbReference type="InterPro" id="IPR050111">
    <property type="entry name" value="C-type_lectin/snaclec_domain"/>
</dbReference>
<dbReference type="PROSITE" id="PS50041">
    <property type="entry name" value="C_TYPE_LECTIN_2"/>
    <property type="match status" value="2"/>
</dbReference>
<dbReference type="InterPro" id="IPR016186">
    <property type="entry name" value="C-type_lectin-like/link_sf"/>
</dbReference>
<dbReference type="Gene3D" id="3.10.100.10">
    <property type="entry name" value="Mannose-Binding Protein A, subunit A"/>
    <property type="match status" value="2"/>
</dbReference>
<evidence type="ECO:0000313" key="5">
    <source>
        <dbReference type="Proteomes" id="UP000515150"/>
    </source>
</evidence>
<keyword evidence="3" id="KW-1133">Transmembrane helix</keyword>
<dbReference type="GeneID" id="114866014"/>